<comment type="pathway">
    <text evidence="2">Protein modification; protein glycosylation.</text>
</comment>
<feature type="domain" description="Fucosyltransferase N-terminal" evidence="15">
    <location>
        <begin position="84"/>
        <end position="195"/>
    </location>
</feature>
<evidence type="ECO:0000256" key="10">
    <source>
        <dbReference type="ARBA" id="ARBA00023136"/>
    </source>
</evidence>
<dbReference type="EMBL" id="WJBH02000005">
    <property type="protein sequence ID" value="KAI9559152.1"/>
    <property type="molecule type" value="Genomic_DNA"/>
</dbReference>
<keyword evidence="4 12" id="KW-0328">Glycosyltransferase</keyword>
<accession>A0AAD5KRV4</accession>
<gene>
    <name evidence="16" type="ORF">GHT06_015941</name>
</gene>
<feature type="signal peptide" evidence="13">
    <location>
        <begin position="1"/>
        <end position="28"/>
    </location>
</feature>
<keyword evidence="8" id="KW-1133">Transmembrane helix</keyword>
<evidence type="ECO:0000259" key="15">
    <source>
        <dbReference type="Pfam" id="PF17039"/>
    </source>
</evidence>
<dbReference type="Gene3D" id="3.40.50.11660">
    <property type="entry name" value="Glycosyl transferase family 10, C-terminal domain"/>
    <property type="match status" value="1"/>
</dbReference>
<protein>
    <recommendedName>
        <fullName evidence="12">Fucosyltransferase</fullName>
        <ecNumber evidence="12">2.4.1.-</ecNumber>
    </recommendedName>
</protein>
<evidence type="ECO:0000256" key="4">
    <source>
        <dbReference type="ARBA" id="ARBA00022676"/>
    </source>
</evidence>
<dbReference type="InterPro" id="IPR038577">
    <property type="entry name" value="GT10-like_C_sf"/>
</dbReference>
<evidence type="ECO:0000256" key="9">
    <source>
        <dbReference type="ARBA" id="ARBA00023034"/>
    </source>
</evidence>
<dbReference type="GO" id="GO:0008417">
    <property type="term" value="F:fucosyltransferase activity"/>
    <property type="evidence" value="ECO:0007669"/>
    <property type="project" value="InterPro"/>
</dbReference>
<dbReference type="EC" id="2.4.1.-" evidence="12"/>
<keyword evidence="9 12" id="KW-0333">Golgi apparatus</keyword>
<keyword evidence="6 12" id="KW-0812">Transmembrane</keyword>
<dbReference type="Pfam" id="PF00852">
    <property type="entry name" value="Glyco_transf_10"/>
    <property type="match status" value="1"/>
</dbReference>
<dbReference type="InterPro" id="IPR001503">
    <property type="entry name" value="Glyco_trans_10"/>
</dbReference>
<dbReference type="InterPro" id="IPR031481">
    <property type="entry name" value="Glyco_tran_10_N"/>
</dbReference>
<evidence type="ECO:0000256" key="7">
    <source>
        <dbReference type="ARBA" id="ARBA00022968"/>
    </source>
</evidence>
<dbReference type="Proteomes" id="UP000820818">
    <property type="component" value="Linkage Group LG5"/>
</dbReference>
<feature type="domain" description="Fucosyltransferase C-terminal" evidence="14">
    <location>
        <begin position="227"/>
        <end position="405"/>
    </location>
</feature>
<evidence type="ECO:0000256" key="11">
    <source>
        <dbReference type="ARBA" id="ARBA00023180"/>
    </source>
</evidence>
<dbReference type="InterPro" id="IPR055270">
    <property type="entry name" value="Glyco_tran_10_C"/>
</dbReference>
<keyword evidence="11" id="KW-0325">Glycoprotein</keyword>
<feature type="chain" id="PRO_5042082955" description="Fucosyltransferase" evidence="13">
    <location>
        <begin position="29"/>
        <end position="419"/>
    </location>
</feature>
<evidence type="ECO:0000256" key="12">
    <source>
        <dbReference type="RuleBase" id="RU003832"/>
    </source>
</evidence>
<comment type="subcellular location">
    <subcellularLocation>
        <location evidence="1 12">Golgi apparatus</location>
        <location evidence="1 12">Golgi stack membrane</location>
        <topology evidence="1 12">Single-pass type II membrane protein</topology>
    </subcellularLocation>
</comment>
<evidence type="ECO:0000256" key="3">
    <source>
        <dbReference type="ARBA" id="ARBA00008919"/>
    </source>
</evidence>
<comment type="similarity">
    <text evidence="3 12">Belongs to the glycosyltransferase 10 family.</text>
</comment>
<dbReference type="PANTHER" id="PTHR48438">
    <property type="entry name" value="ALPHA-(1,3)-FUCOSYLTRANSFERASE C-RELATED"/>
    <property type="match status" value="1"/>
</dbReference>
<organism evidence="16 17">
    <name type="scientific">Daphnia sinensis</name>
    <dbReference type="NCBI Taxonomy" id="1820382"/>
    <lineage>
        <taxon>Eukaryota</taxon>
        <taxon>Metazoa</taxon>
        <taxon>Ecdysozoa</taxon>
        <taxon>Arthropoda</taxon>
        <taxon>Crustacea</taxon>
        <taxon>Branchiopoda</taxon>
        <taxon>Diplostraca</taxon>
        <taxon>Cladocera</taxon>
        <taxon>Anomopoda</taxon>
        <taxon>Daphniidae</taxon>
        <taxon>Daphnia</taxon>
        <taxon>Daphnia similis group</taxon>
    </lineage>
</organism>
<evidence type="ECO:0000256" key="2">
    <source>
        <dbReference type="ARBA" id="ARBA00004922"/>
    </source>
</evidence>
<evidence type="ECO:0000256" key="1">
    <source>
        <dbReference type="ARBA" id="ARBA00004447"/>
    </source>
</evidence>
<evidence type="ECO:0000313" key="16">
    <source>
        <dbReference type="EMBL" id="KAI9559152.1"/>
    </source>
</evidence>
<proteinExistence type="inferred from homology"/>
<dbReference type="Pfam" id="PF17039">
    <property type="entry name" value="Glyco_tran_10_N"/>
    <property type="match status" value="1"/>
</dbReference>
<dbReference type="AlphaFoldDB" id="A0AAD5KRV4"/>
<reference evidence="16 17" key="1">
    <citation type="submission" date="2022-05" db="EMBL/GenBank/DDBJ databases">
        <title>A multi-omics perspective on studying reproductive biology in Daphnia sinensis.</title>
        <authorList>
            <person name="Jia J."/>
        </authorList>
    </citation>
    <scope>NUCLEOTIDE SEQUENCE [LARGE SCALE GENOMIC DNA]</scope>
    <source>
        <strain evidence="16 17">WSL</strain>
    </source>
</reference>
<keyword evidence="10" id="KW-0472">Membrane</keyword>
<keyword evidence="7" id="KW-0735">Signal-anchor</keyword>
<dbReference type="GO" id="GO:0032580">
    <property type="term" value="C:Golgi cisterna membrane"/>
    <property type="evidence" value="ECO:0007669"/>
    <property type="project" value="UniProtKB-SubCell"/>
</dbReference>
<name>A0AAD5KRV4_9CRUS</name>
<evidence type="ECO:0000256" key="8">
    <source>
        <dbReference type="ARBA" id="ARBA00022989"/>
    </source>
</evidence>
<dbReference type="SUPFAM" id="SSF53756">
    <property type="entry name" value="UDP-Glycosyltransferase/glycogen phosphorylase"/>
    <property type="match status" value="1"/>
</dbReference>
<evidence type="ECO:0000259" key="14">
    <source>
        <dbReference type="Pfam" id="PF00852"/>
    </source>
</evidence>
<sequence length="419" mass="49617">MLYVNYHKSASWLSVCLVLLMWFLYREALLHPSFVNNKAKFESIHDEASQLNEQPWLINMTRHRYELMDEYAQETVETTNSTFKWILLWNKYPDGRDFRIGAGHHRLRDSGCPVWQCETTLDRTKIRQADAVVFHLRSWRKNDLPKQRSPHQRYIFWSRESPVWRHRLYDTELMAHFFNWTMTYRWDSDVVGPYGYVKPIANVPLHPSDDHMKLFLSNPTGVVNYAEGKTKMAAWLVSNCNAKSSRKEMVTKLQQYVDVDVYGKCGTMSCSKDQAKVCKELATKKYKFYMALENSLCLDYVTEKFFDTLQYPVIPVVFGYHDNYEKIAPRHSFINAAKFENVKQLADYLMLLDKNDTLYNQYFWWKPYFKVRDSTDDQALGFCHLCAALHNKTLIPKVYHNLTTWWDTESKCAISPRIV</sequence>
<evidence type="ECO:0000256" key="13">
    <source>
        <dbReference type="SAM" id="SignalP"/>
    </source>
</evidence>
<dbReference type="FunFam" id="3.40.50.11660:FF:000004">
    <property type="entry name" value="Glycoprotein 3-alpha-L-fucosyltransferase A"/>
    <property type="match status" value="1"/>
</dbReference>
<keyword evidence="13" id="KW-0732">Signal</keyword>
<evidence type="ECO:0000256" key="5">
    <source>
        <dbReference type="ARBA" id="ARBA00022679"/>
    </source>
</evidence>
<dbReference type="PANTHER" id="PTHR48438:SF1">
    <property type="entry name" value="ALPHA-(1,3)-FUCOSYLTRANSFERASE C-RELATED"/>
    <property type="match status" value="1"/>
</dbReference>
<keyword evidence="5 12" id="KW-0808">Transferase</keyword>
<keyword evidence="17" id="KW-1185">Reference proteome</keyword>
<evidence type="ECO:0000313" key="17">
    <source>
        <dbReference type="Proteomes" id="UP000820818"/>
    </source>
</evidence>
<evidence type="ECO:0000256" key="6">
    <source>
        <dbReference type="ARBA" id="ARBA00022692"/>
    </source>
</evidence>
<comment type="caution">
    <text evidence="16">The sequence shown here is derived from an EMBL/GenBank/DDBJ whole genome shotgun (WGS) entry which is preliminary data.</text>
</comment>